<evidence type="ECO:0000313" key="3">
    <source>
        <dbReference type="EMBL" id="QLH14708.1"/>
    </source>
</evidence>
<dbReference type="Proteomes" id="UP000273626">
    <property type="component" value="Unassembled WGS sequence"/>
</dbReference>
<reference evidence="4 5" key="1">
    <citation type="submission" date="2018-10" db="EMBL/GenBank/DDBJ databases">
        <title>Genomic Encyclopedia of Archaeal and Bacterial Type Strains, Phase II (KMG-II): from individual species to whole genera.</title>
        <authorList>
            <person name="Goeker M."/>
        </authorList>
    </citation>
    <scope>NUCLEOTIDE SEQUENCE [LARGE SCALE GENOMIC DNA]</scope>
    <source>
        <strain evidence="5">ATCC 35512 / DSM 2944 / CIP 106514 / LMD 82.5 / NBRC 102493 / NCCB 82005 / GB17</strain>
        <strain evidence="4">DSM 2944</strain>
    </source>
</reference>
<dbReference type="GeneID" id="51371536"/>
<dbReference type="EMBL" id="CP058690">
    <property type="protein sequence ID" value="QLH14708.1"/>
    <property type="molecule type" value="Genomic_DNA"/>
</dbReference>
<dbReference type="RefSeq" id="WP_024843101.1">
    <property type="nucleotide sequence ID" value="NZ_CP038203.1"/>
</dbReference>
<keyword evidence="1" id="KW-1133">Transmembrane helix</keyword>
<dbReference type="Pfam" id="PF07330">
    <property type="entry name" value="DUF1467"/>
    <property type="match status" value="1"/>
</dbReference>
<evidence type="ECO:0000313" key="2">
    <source>
        <dbReference type="EMBL" id="QFG37136.1"/>
    </source>
</evidence>
<evidence type="ECO:0000313" key="7">
    <source>
        <dbReference type="Proteomes" id="UP000509322"/>
    </source>
</evidence>
<feature type="transmembrane region" description="Helical" evidence="1">
    <location>
        <begin position="54"/>
        <end position="76"/>
    </location>
</feature>
<dbReference type="AlphaFoldDB" id="A0A1I5ET55"/>
<organism evidence="3 7">
    <name type="scientific">Paracoccus pantotrophus</name>
    <name type="common">Thiosphaera pantotropha</name>
    <dbReference type="NCBI Taxonomy" id="82367"/>
    <lineage>
        <taxon>Bacteria</taxon>
        <taxon>Pseudomonadati</taxon>
        <taxon>Pseudomonadota</taxon>
        <taxon>Alphaproteobacteria</taxon>
        <taxon>Rhodobacterales</taxon>
        <taxon>Paracoccaceae</taxon>
        <taxon>Paracoccus</taxon>
    </lineage>
</organism>
<dbReference type="InterPro" id="IPR009935">
    <property type="entry name" value="DUF1467"/>
</dbReference>
<name>A0A1I5ET55_PARPN</name>
<reference evidence="3 7" key="3">
    <citation type="submission" date="2020-07" db="EMBL/GenBank/DDBJ databases">
        <title>The complete genome of Paracoccus pantotrophus ACCC 10489.</title>
        <authorList>
            <person name="Si Y."/>
        </authorList>
    </citation>
    <scope>NUCLEOTIDE SEQUENCE [LARGE SCALE GENOMIC DNA]</scope>
    <source>
        <strain evidence="3 7">ACCC10489</strain>
    </source>
</reference>
<keyword evidence="1" id="KW-0472">Membrane</keyword>
<sequence>MSLTGGIVLYAVLWFLVLFVLLPIGQQSQADVGQVTPGTPAGAPHEPKLKKKALWATLIAALVWGVIAYVIIAGVITRADLEAWTR</sequence>
<evidence type="ECO:0000313" key="5">
    <source>
        <dbReference type="Proteomes" id="UP000273626"/>
    </source>
</evidence>
<dbReference type="EMBL" id="CP044426">
    <property type="protein sequence ID" value="QFG37136.1"/>
    <property type="molecule type" value="Genomic_DNA"/>
</dbReference>
<keyword evidence="5" id="KW-1185">Reference proteome</keyword>
<reference evidence="2 6" key="2">
    <citation type="submission" date="2019-01" db="EMBL/GenBank/DDBJ databases">
        <title>Complete Genome Sequence and Annotation of the Paracoccus pantotrophus type strain DSM 2944.</title>
        <authorList>
            <person name="Bockwoldt J.A."/>
            <person name="Zimmermann M."/>
            <person name="Tiso T."/>
            <person name="Blank L.M."/>
        </authorList>
    </citation>
    <scope>NUCLEOTIDE SEQUENCE [LARGE SCALE GENOMIC DNA]</scope>
    <source>
        <strain evidence="2 6">DSM 2944</strain>
    </source>
</reference>
<evidence type="ECO:0000313" key="4">
    <source>
        <dbReference type="EMBL" id="RKS52445.1"/>
    </source>
</evidence>
<evidence type="ECO:0000256" key="1">
    <source>
        <dbReference type="SAM" id="Phobius"/>
    </source>
</evidence>
<gene>
    <name evidence="4" type="ORF">BDE18_1771</name>
    <name evidence="2" type="ORF">ESD82_13200</name>
    <name evidence="3" type="ORF">HYQ43_10380</name>
</gene>
<dbReference type="Proteomes" id="UP000326453">
    <property type="component" value="Chromosome 1"/>
</dbReference>
<proteinExistence type="predicted"/>
<accession>A0A1I5ET55</accession>
<evidence type="ECO:0000313" key="6">
    <source>
        <dbReference type="Proteomes" id="UP000326453"/>
    </source>
</evidence>
<keyword evidence="1" id="KW-0812">Transmembrane</keyword>
<dbReference type="Proteomes" id="UP000509322">
    <property type="component" value="Chromosome 2"/>
</dbReference>
<protein>
    <submittedName>
        <fullName evidence="3">DUF1467 family protein</fullName>
    </submittedName>
    <submittedName>
        <fullName evidence="4">Secreted protein</fullName>
    </submittedName>
</protein>
<dbReference type="EMBL" id="RBLI01000001">
    <property type="protein sequence ID" value="RKS52445.1"/>
    <property type="molecule type" value="Genomic_DNA"/>
</dbReference>
<dbReference type="KEGG" id="ppan:ESD82_13200"/>
<dbReference type="OrthoDB" id="9804637at2"/>